<dbReference type="Proteomes" id="UP000799291">
    <property type="component" value="Unassembled WGS sequence"/>
</dbReference>
<gene>
    <name evidence="1" type="ORF">K458DRAFT_418897</name>
</gene>
<evidence type="ECO:0008006" key="3">
    <source>
        <dbReference type="Google" id="ProtNLM"/>
    </source>
</evidence>
<dbReference type="OrthoDB" id="3946110at2759"/>
<evidence type="ECO:0000313" key="2">
    <source>
        <dbReference type="Proteomes" id="UP000799291"/>
    </source>
</evidence>
<organism evidence="1 2">
    <name type="scientific">Lentithecium fluviatile CBS 122367</name>
    <dbReference type="NCBI Taxonomy" id="1168545"/>
    <lineage>
        <taxon>Eukaryota</taxon>
        <taxon>Fungi</taxon>
        <taxon>Dikarya</taxon>
        <taxon>Ascomycota</taxon>
        <taxon>Pezizomycotina</taxon>
        <taxon>Dothideomycetes</taxon>
        <taxon>Pleosporomycetidae</taxon>
        <taxon>Pleosporales</taxon>
        <taxon>Massarineae</taxon>
        <taxon>Lentitheciaceae</taxon>
        <taxon>Lentithecium</taxon>
    </lineage>
</organism>
<evidence type="ECO:0000313" key="1">
    <source>
        <dbReference type="EMBL" id="KAF2683261.1"/>
    </source>
</evidence>
<name>A0A6G1IZ91_9PLEO</name>
<accession>A0A6G1IZ91</accession>
<dbReference type="PANTHER" id="PTHR42085">
    <property type="entry name" value="F-BOX DOMAIN-CONTAINING PROTEIN"/>
    <property type="match status" value="1"/>
</dbReference>
<reference evidence="1" key="1">
    <citation type="journal article" date="2020" name="Stud. Mycol.">
        <title>101 Dothideomycetes genomes: a test case for predicting lifestyles and emergence of pathogens.</title>
        <authorList>
            <person name="Haridas S."/>
            <person name="Albert R."/>
            <person name="Binder M."/>
            <person name="Bloem J."/>
            <person name="Labutti K."/>
            <person name="Salamov A."/>
            <person name="Andreopoulos B."/>
            <person name="Baker S."/>
            <person name="Barry K."/>
            <person name="Bills G."/>
            <person name="Bluhm B."/>
            <person name="Cannon C."/>
            <person name="Castanera R."/>
            <person name="Culley D."/>
            <person name="Daum C."/>
            <person name="Ezra D."/>
            <person name="Gonzalez J."/>
            <person name="Henrissat B."/>
            <person name="Kuo A."/>
            <person name="Liang C."/>
            <person name="Lipzen A."/>
            <person name="Lutzoni F."/>
            <person name="Magnuson J."/>
            <person name="Mondo S."/>
            <person name="Nolan M."/>
            <person name="Ohm R."/>
            <person name="Pangilinan J."/>
            <person name="Park H.-J."/>
            <person name="Ramirez L."/>
            <person name="Alfaro M."/>
            <person name="Sun H."/>
            <person name="Tritt A."/>
            <person name="Yoshinaga Y."/>
            <person name="Zwiers L.-H."/>
            <person name="Turgeon B."/>
            <person name="Goodwin S."/>
            <person name="Spatafora J."/>
            <person name="Crous P."/>
            <person name="Grigoriev I."/>
        </authorList>
    </citation>
    <scope>NUCLEOTIDE SEQUENCE</scope>
    <source>
        <strain evidence="1">CBS 122367</strain>
    </source>
</reference>
<proteinExistence type="predicted"/>
<keyword evidence="2" id="KW-1185">Reference proteome</keyword>
<sequence>MPNLLDLPIELRLEIYKHIWTPLPTSHPRLPPTSMRVLAHSKPTIAFALLLTCRKIHAEARTLAYTRHTFILEGGENLLYDPSRYFRRSSNHCPRELVTSLLMVMGFGYDGRDKEGRMEEVLEVLVGYHPRLRAVLLFHGKNWRIDAYERGVEGKGEAEAERVDGWTKVTAGWDLGK</sequence>
<dbReference type="InterPro" id="IPR038883">
    <property type="entry name" value="AN11006-like"/>
</dbReference>
<dbReference type="PANTHER" id="PTHR42085:SF2">
    <property type="entry name" value="F-BOX DOMAIN-CONTAINING PROTEIN"/>
    <property type="match status" value="1"/>
</dbReference>
<dbReference type="AlphaFoldDB" id="A0A6G1IZ91"/>
<dbReference type="EMBL" id="MU005584">
    <property type="protein sequence ID" value="KAF2683261.1"/>
    <property type="molecule type" value="Genomic_DNA"/>
</dbReference>
<protein>
    <recommendedName>
        <fullName evidence="3">F-box domain-containing protein</fullName>
    </recommendedName>
</protein>